<dbReference type="InterPro" id="IPR036179">
    <property type="entry name" value="Ig-like_dom_sf"/>
</dbReference>
<sequence length="105" mass="10573">GLRAAVSLVESGGGLVAPGGSVSLVCKGSGFTFGGFTMAWVRQEPGKGLEFVAGINRGGGTRYAPGVKGRFSISRDNGQGTVTLGMSGLKSEDTATYFCARAAHG</sequence>
<name>A0A852MIW4_9AVES</name>
<dbReference type="SMART" id="SM00406">
    <property type="entry name" value="IGv"/>
    <property type="match status" value="1"/>
</dbReference>
<dbReference type="PANTHER" id="PTHR23266">
    <property type="entry name" value="IMMUNOGLOBULIN HEAVY CHAIN"/>
    <property type="match status" value="1"/>
</dbReference>
<organism evidence="5 6">
    <name type="scientific">Centropus bengalensis</name>
    <name type="common">lesser coucal</name>
    <dbReference type="NCBI Taxonomy" id="1463675"/>
    <lineage>
        <taxon>Eukaryota</taxon>
        <taxon>Metazoa</taxon>
        <taxon>Chordata</taxon>
        <taxon>Craniata</taxon>
        <taxon>Vertebrata</taxon>
        <taxon>Euteleostomi</taxon>
        <taxon>Archelosauria</taxon>
        <taxon>Archosauria</taxon>
        <taxon>Dinosauria</taxon>
        <taxon>Saurischia</taxon>
        <taxon>Theropoda</taxon>
        <taxon>Coelurosauria</taxon>
        <taxon>Aves</taxon>
        <taxon>Neognathae</taxon>
        <taxon>Neoaves</taxon>
        <taxon>Otidimorphae</taxon>
        <taxon>Cuculiformes</taxon>
        <taxon>Centropidae</taxon>
        <taxon>Centropus</taxon>
    </lineage>
</organism>
<dbReference type="GO" id="GO:0005576">
    <property type="term" value="C:extracellular region"/>
    <property type="evidence" value="ECO:0007669"/>
    <property type="project" value="UniProtKB-ARBA"/>
</dbReference>
<keyword evidence="6" id="KW-1185">Reference proteome</keyword>
<dbReference type="PROSITE" id="PS50835">
    <property type="entry name" value="IG_LIKE"/>
    <property type="match status" value="1"/>
</dbReference>
<evidence type="ECO:0000256" key="3">
    <source>
        <dbReference type="ARBA" id="ARBA00043265"/>
    </source>
</evidence>
<evidence type="ECO:0000256" key="2">
    <source>
        <dbReference type="ARBA" id="ARBA00023130"/>
    </source>
</evidence>
<dbReference type="InterPro" id="IPR013783">
    <property type="entry name" value="Ig-like_fold"/>
</dbReference>
<dbReference type="GO" id="GO:0002250">
    <property type="term" value="P:adaptive immune response"/>
    <property type="evidence" value="ECO:0007669"/>
    <property type="project" value="UniProtKB-KW"/>
</dbReference>
<dbReference type="InterPro" id="IPR050199">
    <property type="entry name" value="IgHV"/>
</dbReference>
<evidence type="ECO:0000313" key="5">
    <source>
        <dbReference type="EMBL" id="NXY00228.1"/>
    </source>
</evidence>
<evidence type="ECO:0000256" key="1">
    <source>
        <dbReference type="ARBA" id="ARBA00022859"/>
    </source>
</evidence>
<keyword evidence="2" id="KW-1064">Adaptive immunity</keyword>
<evidence type="ECO:0000313" key="6">
    <source>
        <dbReference type="Proteomes" id="UP000632886"/>
    </source>
</evidence>
<feature type="non-terminal residue" evidence="5">
    <location>
        <position position="105"/>
    </location>
</feature>
<accession>A0A852MIW4</accession>
<keyword evidence="1" id="KW-0391">Immunity</keyword>
<keyword evidence="3" id="KW-1280">Immunoglobulin</keyword>
<feature type="non-terminal residue" evidence="5">
    <location>
        <position position="1"/>
    </location>
</feature>
<protein>
    <submittedName>
        <fullName evidence="5">HVM54 protein</fullName>
    </submittedName>
</protein>
<dbReference type="GO" id="GO:0019814">
    <property type="term" value="C:immunoglobulin complex"/>
    <property type="evidence" value="ECO:0007669"/>
    <property type="project" value="UniProtKB-KW"/>
</dbReference>
<evidence type="ECO:0000259" key="4">
    <source>
        <dbReference type="PROSITE" id="PS50835"/>
    </source>
</evidence>
<dbReference type="InterPro" id="IPR013106">
    <property type="entry name" value="Ig_V-set"/>
</dbReference>
<dbReference type="Proteomes" id="UP000632886">
    <property type="component" value="Unassembled WGS sequence"/>
</dbReference>
<dbReference type="SUPFAM" id="SSF48726">
    <property type="entry name" value="Immunoglobulin"/>
    <property type="match status" value="1"/>
</dbReference>
<dbReference type="Gene3D" id="2.60.40.10">
    <property type="entry name" value="Immunoglobulins"/>
    <property type="match status" value="1"/>
</dbReference>
<dbReference type="AlphaFoldDB" id="A0A852MIW4"/>
<proteinExistence type="predicted"/>
<reference evidence="5 6" key="1">
    <citation type="submission" date="2020-02" db="EMBL/GenBank/DDBJ databases">
        <title>Bird 10,000 Genomes (B10K) Project - Family phase.</title>
        <authorList>
            <person name="Zhang G."/>
        </authorList>
    </citation>
    <scope>NUCLEOTIDE SEQUENCE [LARGE SCALE GENOMIC DNA]</scope>
    <source>
        <strain evidence="5">B10K-DU-017-21</strain>
    </source>
</reference>
<dbReference type="EMBL" id="WBNK01005127">
    <property type="protein sequence ID" value="NXY00228.1"/>
    <property type="molecule type" value="Genomic_DNA"/>
</dbReference>
<dbReference type="InterPro" id="IPR007110">
    <property type="entry name" value="Ig-like_dom"/>
</dbReference>
<feature type="domain" description="Ig-like" evidence="4">
    <location>
        <begin position="4"/>
        <end position="105"/>
    </location>
</feature>
<gene>
    <name evidence="5" type="primary">Hvm54</name>
    <name evidence="5" type="ORF">CENBEN_R06952</name>
</gene>
<dbReference type="FunFam" id="2.60.40.10:FF:002198">
    <property type="entry name" value="Immunoglobulin heavy variable 5-2"/>
    <property type="match status" value="1"/>
</dbReference>
<dbReference type="Pfam" id="PF07686">
    <property type="entry name" value="V-set"/>
    <property type="match status" value="1"/>
</dbReference>
<comment type="caution">
    <text evidence="5">The sequence shown here is derived from an EMBL/GenBank/DDBJ whole genome shotgun (WGS) entry which is preliminary data.</text>
</comment>